<evidence type="ECO:0000256" key="6">
    <source>
        <dbReference type="SAM" id="Phobius"/>
    </source>
</evidence>
<keyword evidence="5 6" id="KW-0472">Membrane</keyword>
<dbReference type="EMBL" id="BOMW01000006">
    <property type="protein sequence ID" value="GIF02945.1"/>
    <property type="molecule type" value="Genomic_DNA"/>
</dbReference>
<accession>A0A919KAL1</accession>
<comment type="similarity">
    <text evidence="2">Belongs to the GtrA family.</text>
</comment>
<dbReference type="InterPro" id="IPR007267">
    <property type="entry name" value="GtrA_DPMS_TM"/>
</dbReference>
<comment type="subcellular location">
    <subcellularLocation>
        <location evidence="1">Membrane</location>
        <topology evidence="1">Multi-pass membrane protein</topology>
    </subcellularLocation>
</comment>
<dbReference type="PANTHER" id="PTHR38459">
    <property type="entry name" value="PROPHAGE BACTOPRENOL-LINKED GLUCOSE TRANSLOCASE HOMOLOG"/>
    <property type="match status" value="1"/>
</dbReference>
<name>A0A919KAL1_9ACTN</name>
<dbReference type="AlphaFoldDB" id="A0A919KAL1"/>
<evidence type="ECO:0000313" key="8">
    <source>
        <dbReference type="EMBL" id="GIF02945.1"/>
    </source>
</evidence>
<evidence type="ECO:0000256" key="1">
    <source>
        <dbReference type="ARBA" id="ARBA00004141"/>
    </source>
</evidence>
<keyword evidence="9" id="KW-1185">Reference proteome</keyword>
<protein>
    <recommendedName>
        <fullName evidence="7">GtrA/DPMS transmembrane domain-containing protein</fullName>
    </recommendedName>
</protein>
<dbReference type="Proteomes" id="UP000629619">
    <property type="component" value="Unassembled WGS sequence"/>
</dbReference>
<feature type="transmembrane region" description="Helical" evidence="6">
    <location>
        <begin position="112"/>
        <end position="132"/>
    </location>
</feature>
<feature type="transmembrane region" description="Helical" evidence="6">
    <location>
        <begin position="52"/>
        <end position="70"/>
    </location>
</feature>
<dbReference type="GO" id="GO:0005886">
    <property type="term" value="C:plasma membrane"/>
    <property type="evidence" value="ECO:0007669"/>
    <property type="project" value="TreeGrafter"/>
</dbReference>
<evidence type="ECO:0000256" key="2">
    <source>
        <dbReference type="ARBA" id="ARBA00009399"/>
    </source>
</evidence>
<dbReference type="InterPro" id="IPR051401">
    <property type="entry name" value="GtrA_CellWall_Glycosyl"/>
</dbReference>
<sequence length="140" mass="14960">MPTSTEPRTPAPLPGHSRVTRLIRYALSGGASALTHFGIGMAGVHLLGLRPVVASTTGFVASIAVSYALQRNWVFRSSSGHVLAGSRFLTVTAVAFTINTVVLWVGTELLDAAYPVVQPVALTLIPLVNYVLNSRWTFRS</sequence>
<evidence type="ECO:0000313" key="9">
    <source>
        <dbReference type="Proteomes" id="UP000629619"/>
    </source>
</evidence>
<organism evidence="8 9">
    <name type="scientific">Actinoplanes siamensis</name>
    <dbReference type="NCBI Taxonomy" id="1223317"/>
    <lineage>
        <taxon>Bacteria</taxon>
        <taxon>Bacillati</taxon>
        <taxon>Actinomycetota</taxon>
        <taxon>Actinomycetes</taxon>
        <taxon>Micromonosporales</taxon>
        <taxon>Micromonosporaceae</taxon>
        <taxon>Actinoplanes</taxon>
    </lineage>
</organism>
<keyword evidence="3 6" id="KW-0812">Transmembrane</keyword>
<comment type="caution">
    <text evidence="8">The sequence shown here is derived from an EMBL/GenBank/DDBJ whole genome shotgun (WGS) entry which is preliminary data.</text>
</comment>
<evidence type="ECO:0000256" key="3">
    <source>
        <dbReference type="ARBA" id="ARBA00022692"/>
    </source>
</evidence>
<dbReference type="Pfam" id="PF04138">
    <property type="entry name" value="GtrA_DPMS_TM"/>
    <property type="match status" value="1"/>
</dbReference>
<evidence type="ECO:0000259" key="7">
    <source>
        <dbReference type="Pfam" id="PF04138"/>
    </source>
</evidence>
<proteinExistence type="inferred from homology"/>
<keyword evidence="4 6" id="KW-1133">Transmembrane helix</keyword>
<evidence type="ECO:0000256" key="4">
    <source>
        <dbReference type="ARBA" id="ARBA00022989"/>
    </source>
</evidence>
<dbReference type="RefSeq" id="WP_203676690.1">
    <property type="nucleotide sequence ID" value="NZ_BOMW01000006.1"/>
</dbReference>
<reference evidence="8" key="1">
    <citation type="submission" date="2021-01" db="EMBL/GenBank/DDBJ databases">
        <title>Whole genome shotgun sequence of Actinoplanes siamensis NBRC 109076.</title>
        <authorList>
            <person name="Komaki H."/>
            <person name="Tamura T."/>
        </authorList>
    </citation>
    <scope>NUCLEOTIDE SEQUENCE</scope>
    <source>
        <strain evidence="8">NBRC 109076</strain>
    </source>
</reference>
<dbReference type="PANTHER" id="PTHR38459:SF1">
    <property type="entry name" value="PROPHAGE BACTOPRENOL-LINKED GLUCOSE TRANSLOCASE HOMOLOG"/>
    <property type="match status" value="1"/>
</dbReference>
<dbReference type="GO" id="GO:0000271">
    <property type="term" value="P:polysaccharide biosynthetic process"/>
    <property type="evidence" value="ECO:0007669"/>
    <property type="project" value="InterPro"/>
</dbReference>
<evidence type="ECO:0000256" key="5">
    <source>
        <dbReference type="ARBA" id="ARBA00023136"/>
    </source>
</evidence>
<gene>
    <name evidence="8" type="ORF">Asi03nite_04830</name>
</gene>
<feature type="transmembrane region" description="Helical" evidence="6">
    <location>
        <begin position="25"/>
        <end position="46"/>
    </location>
</feature>
<feature type="transmembrane region" description="Helical" evidence="6">
    <location>
        <begin position="82"/>
        <end position="106"/>
    </location>
</feature>
<feature type="domain" description="GtrA/DPMS transmembrane" evidence="7">
    <location>
        <begin position="24"/>
        <end position="138"/>
    </location>
</feature>